<comment type="caution">
    <text evidence="1">The sequence shown here is derived from an EMBL/GenBank/DDBJ whole genome shotgun (WGS) entry which is preliminary data.</text>
</comment>
<accession>A0ABQ9XQH0</accession>
<evidence type="ECO:0000313" key="1">
    <source>
        <dbReference type="EMBL" id="KAK2953642.1"/>
    </source>
</evidence>
<dbReference type="EMBL" id="JARBJD010000088">
    <property type="protein sequence ID" value="KAK2953642.1"/>
    <property type="molecule type" value="Genomic_DNA"/>
</dbReference>
<dbReference type="Proteomes" id="UP001281761">
    <property type="component" value="Unassembled WGS sequence"/>
</dbReference>
<proteinExistence type="predicted"/>
<keyword evidence="2" id="KW-1185">Reference proteome</keyword>
<gene>
    <name evidence="1" type="ORF">BLNAU_11363</name>
</gene>
<organism evidence="1 2">
    <name type="scientific">Blattamonas nauphoetae</name>
    <dbReference type="NCBI Taxonomy" id="2049346"/>
    <lineage>
        <taxon>Eukaryota</taxon>
        <taxon>Metamonada</taxon>
        <taxon>Preaxostyla</taxon>
        <taxon>Oxymonadida</taxon>
        <taxon>Blattamonas</taxon>
    </lineage>
</organism>
<sequence length="116" mass="12728">MARFNGAVRRLSLHSGQSRINPEAARHATQIPVAVDQTIDGPLHHKTRPAFPVIVHDSSETTMASVVVIVARIIQSYNSRCVVTAAEHEGKSIPSIFISNCPSLRQGTKLRYKDIT</sequence>
<evidence type="ECO:0000313" key="2">
    <source>
        <dbReference type="Proteomes" id="UP001281761"/>
    </source>
</evidence>
<reference evidence="1 2" key="1">
    <citation type="journal article" date="2022" name="bioRxiv">
        <title>Genomics of Preaxostyla Flagellates Illuminates Evolutionary Transitions and the Path Towards Mitochondrial Loss.</title>
        <authorList>
            <person name="Novak L.V.F."/>
            <person name="Treitli S.C."/>
            <person name="Pyrih J."/>
            <person name="Halakuc P."/>
            <person name="Pipaliya S.V."/>
            <person name="Vacek V."/>
            <person name="Brzon O."/>
            <person name="Soukal P."/>
            <person name="Eme L."/>
            <person name="Dacks J.B."/>
            <person name="Karnkowska A."/>
            <person name="Elias M."/>
            <person name="Hampl V."/>
        </authorList>
    </citation>
    <scope>NUCLEOTIDE SEQUENCE [LARGE SCALE GENOMIC DNA]</scope>
    <source>
        <strain evidence="1">NAU3</strain>
        <tissue evidence="1">Gut</tissue>
    </source>
</reference>
<name>A0ABQ9XQH0_9EUKA</name>
<protein>
    <submittedName>
        <fullName evidence="1">Uncharacterized protein</fullName>
    </submittedName>
</protein>